<evidence type="ECO:0000313" key="3">
    <source>
        <dbReference type="Proteomes" id="UP001564626"/>
    </source>
</evidence>
<evidence type="ECO:0000313" key="2">
    <source>
        <dbReference type="EMBL" id="MEY8040089.1"/>
    </source>
</evidence>
<keyword evidence="3" id="KW-1185">Reference proteome</keyword>
<dbReference type="EMBL" id="JBGEHV010000017">
    <property type="protein sequence ID" value="MEY8040089.1"/>
    <property type="molecule type" value="Genomic_DNA"/>
</dbReference>
<name>A0ABV4CKY9_9PSEU</name>
<proteinExistence type="predicted"/>
<evidence type="ECO:0008006" key="4">
    <source>
        <dbReference type="Google" id="ProtNLM"/>
    </source>
</evidence>
<dbReference type="Proteomes" id="UP001564626">
    <property type="component" value="Unassembled WGS sequence"/>
</dbReference>
<comment type="caution">
    <text evidence="2">The sequence shown here is derived from an EMBL/GenBank/DDBJ whole genome shotgun (WGS) entry which is preliminary data.</text>
</comment>
<accession>A0ABV4CKY9</accession>
<evidence type="ECO:0000256" key="1">
    <source>
        <dbReference type="SAM" id="MobiDB-lite"/>
    </source>
</evidence>
<dbReference type="RefSeq" id="WP_369774825.1">
    <property type="nucleotide sequence ID" value="NZ_JBGEHV010000017.1"/>
</dbReference>
<feature type="compositionally biased region" description="Low complexity" evidence="1">
    <location>
        <begin position="159"/>
        <end position="182"/>
    </location>
</feature>
<protein>
    <recommendedName>
        <fullName evidence="4">MarR family transcriptional regulator</fullName>
    </recommendedName>
</protein>
<organism evidence="2 3">
    <name type="scientific">Saccharopolyspora cebuensis</name>
    <dbReference type="NCBI Taxonomy" id="418759"/>
    <lineage>
        <taxon>Bacteria</taxon>
        <taxon>Bacillati</taxon>
        <taxon>Actinomycetota</taxon>
        <taxon>Actinomycetes</taxon>
        <taxon>Pseudonocardiales</taxon>
        <taxon>Pseudonocardiaceae</taxon>
        <taxon>Saccharopolyspora</taxon>
    </lineage>
</organism>
<reference evidence="2 3" key="1">
    <citation type="submission" date="2024-08" db="EMBL/GenBank/DDBJ databases">
        <title>Genome mining of Saccharopolyspora cebuensis PGLac3 from Nigerian medicinal plant.</title>
        <authorList>
            <person name="Ezeobiora C.E."/>
            <person name="Igbokwe N.H."/>
            <person name="Amin D.H."/>
            <person name="Mendie U.E."/>
        </authorList>
    </citation>
    <scope>NUCLEOTIDE SEQUENCE [LARGE SCALE GENOMIC DNA]</scope>
    <source>
        <strain evidence="2 3">PGLac3</strain>
    </source>
</reference>
<sequence length="266" mass="27515">MPSNASGAVAERQEDVDVPGPEKNSSSQQDGPRTETETRVWAALSAEPQTTEQLARDAGVGKSTAGKALARWSKNEAITRTTGPGPRHPALWSRPDTGGQHDADHAPDAAPETGHTEVQVNDAGTDSDGDADEPLAAKPEANATADTAPESEETPLVSDGPEAGTTAETAPEPAEAPLAVDVPEADPGASQEAAPPERLAPGALHGLVEDFLREHPGQEFGPSQIGKALHRSSGAVNNALEKMTTKGVVVKTREAPKRFSLAGDTE</sequence>
<feature type="region of interest" description="Disordered" evidence="1">
    <location>
        <begin position="1"/>
        <end position="204"/>
    </location>
</feature>
<gene>
    <name evidence="2" type="ORF">AB8O55_11845</name>
</gene>